<keyword evidence="1 4" id="KW-0349">Heme</keyword>
<keyword evidence="3 4" id="KW-0408">Iron</keyword>
<dbReference type="PROSITE" id="PS51007">
    <property type="entry name" value="CYTC"/>
    <property type="match status" value="1"/>
</dbReference>
<dbReference type="InterPro" id="IPR009056">
    <property type="entry name" value="Cyt_c-like_dom"/>
</dbReference>
<dbReference type="Proteomes" id="UP000192917">
    <property type="component" value="Unassembled WGS sequence"/>
</dbReference>
<evidence type="ECO:0000256" key="3">
    <source>
        <dbReference type="ARBA" id="ARBA00023004"/>
    </source>
</evidence>
<gene>
    <name evidence="8" type="ORF">SAMN05428998_14225</name>
</gene>
<dbReference type="InterPro" id="IPR036909">
    <property type="entry name" value="Cyt_c-like_dom_sf"/>
</dbReference>
<protein>
    <submittedName>
        <fullName evidence="8">Cytochrome c</fullName>
    </submittedName>
</protein>
<dbReference type="GO" id="GO:0009055">
    <property type="term" value="F:electron transfer activity"/>
    <property type="evidence" value="ECO:0007669"/>
    <property type="project" value="InterPro"/>
</dbReference>
<feature type="compositionally biased region" description="Basic and acidic residues" evidence="5">
    <location>
        <begin position="168"/>
        <end position="178"/>
    </location>
</feature>
<reference evidence="8 9" key="1">
    <citation type="submission" date="2017-04" db="EMBL/GenBank/DDBJ databases">
        <authorList>
            <person name="Afonso C.L."/>
            <person name="Miller P.J."/>
            <person name="Scott M.A."/>
            <person name="Spackman E."/>
            <person name="Goraichik I."/>
            <person name="Dimitrov K.M."/>
            <person name="Suarez D.L."/>
            <person name="Swayne D.E."/>
        </authorList>
    </citation>
    <scope>NUCLEOTIDE SEQUENCE [LARGE SCALE GENOMIC DNA]</scope>
    <source>
        <strain evidence="8 9">USBA 355</strain>
    </source>
</reference>
<dbReference type="SUPFAM" id="SSF46626">
    <property type="entry name" value="Cytochrome c"/>
    <property type="match status" value="1"/>
</dbReference>
<name>A0A1Y6CX09_9PROT</name>
<evidence type="ECO:0000313" key="9">
    <source>
        <dbReference type="Proteomes" id="UP000192917"/>
    </source>
</evidence>
<feature type="compositionally biased region" description="Gly residues" evidence="5">
    <location>
        <begin position="180"/>
        <end position="200"/>
    </location>
</feature>
<evidence type="ECO:0000256" key="5">
    <source>
        <dbReference type="SAM" id="MobiDB-lite"/>
    </source>
</evidence>
<feature type="chain" id="PRO_5010985868" evidence="6">
    <location>
        <begin position="29"/>
        <end position="200"/>
    </location>
</feature>
<dbReference type="AlphaFoldDB" id="A0A1Y6CX09"/>
<dbReference type="GO" id="GO:0020037">
    <property type="term" value="F:heme binding"/>
    <property type="evidence" value="ECO:0007669"/>
    <property type="project" value="InterPro"/>
</dbReference>
<dbReference type="GO" id="GO:0046872">
    <property type="term" value="F:metal ion binding"/>
    <property type="evidence" value="ECO:0007669"/>
    <property type="project" value="UniProtKB-KW"/>
</dbReference>
<evidence type="ECO:0000313" key="8">
    <source>
        <dbReference type="EMBL" id="SMF80873.1"/>
    </source>
</evidence>
<dbReference type="Pfam" id="PF00034">
    <property type="entry name" value="Cytochrom_C"/>
    <property type="match status" value="1"/>
</dbReference>
<accession>A0A1Y6CX09</accession>
<feature type="domain" description="Cytochrome c" evidence="7">
    <location>
        <begin position="58"/>
        <end position="144"/>
    </location>
</feature>
<keyword evidence="2 4" id="KW-0479">Metal-binding</keyword>
<dbReference type="STRING" id="560819.SAMN05428998_14225"/>
<organism evidence="8 9">
    <name type="scientific">Tistlia consotensis USBA 355</name>
    <dbReference type="NCBI Taxonomy" id="560819"/>
    <lineage>
        <taxon>Bacteria</taxon>
        <taxon>Pseudomonadati</taxon>
        <taxon>Pseudomonadota</taxon>
        <taxon>Alphaproteobacteria</taxon>
        <taxon>Rhodospirillales</taxon>
        <taxon>Rhodovibrionaceae</taxon>
        <taxon>Tistlia</taxon>
    </lineage>
</organism>
<evidence type="ECO:0000256" key="4">
    <source>
        <dbReference type="PROSITE-ProRule" id="PRU00433"/>
    </source>
</evidence>
<dbReference type="Gene3D" id="1.10.760.10">
    <property type="entry name" value="Cytochrome c-like domain"/>
    <property type="match status" value="1"/>
</dbReference>
<keyword evidence="6" id="KW-0732">Signal</keyword>
<proteinExistence type="predicted"/>
<evidence type="ECO:0000256" key="1">
    <source>
        <dbReference type="ARBA" id="ARBA00022617"/>
    </source>
</evidence>
<evidence type="ECO:0000256" key="2">
    <source>
        <dbReference type="ARBA" id="ARBA00022723"/>
    </source>
</evidence>
<feature type="region of interest" description="Disordered" evidence="5">
    <location>
        <begin position="161"/>
        <end position="200"/>
    </location>
</feature>
<feature type="signal peptide" evidence="6">
    <location>
        <begin position="1"/>
        <end position="28"/>
    </location>
</feature>
<sequence length="200" mass="21021">MTSLTNRRLRRSCALLGTAALVSFAAVALLAGAPPQGPALAAQAATMPGEPNLELPKLDPRAGRRLFASKGCVVCHSVNGVGGTDAPRLDADTMPPHMNPFDLAARMWRGAPAMIMMQQEELGGQIEFTGQQLADITAFLHDRTQQAQFSLSDVPQAVRALMDDDDAKGEKDRDESRSGARGGMMGGGSMGGGMMGSPRN</sequence>
<dbReference type="EMBL" id="FWZX01000042">
    <property type="protein sequence ID" value="SMF80873.1"/>
    <property type="molecule type" value="Genomic_DNA"/>
</dbReference>
<evidence type="ECO:0000256" key="6">
    <source>
        <dbReference type="SAM" id="SignalP"/>
    </source>
</evidence>
<keyword evidence="9" id="KW-1185">Reference proteome</keyword>
<evidence type="ECO:0000259" key="7">
    <source>
        <dbReference type="PROSITE" id="PS51007"/>
    </source>
</evidence>